<evidence type="ECO:0000313" key="2">
    <source>
        <dbReference type="EMBL" id="BCN30696.1"/>
    </source>
</evidence>
<feature type="transmembrane region" description="Helical" evidence="1">
    <location>
        <begin position="114"/>
        <end position="133"/>
    </location>
</feature>
<reference evidence="2 3" key="1">
    <citation type="submission" date="2020-11" db="EMBL/GenBank/DDBJ databases">
        <title>Draft genome sequencing of a Lachnospiraceae strain isolated from anoxic soil subjected to BSD treatment.</title>
        <authorList>
            <person name="Uek A."/>
            <person name="Tonouchi A."/>
        </authorList>
    </citation>
    <scope>NUCLEOTIDE SEQUENCE [LARGE SCALE GENOMIC DNA]</scope>
    <source>
        <strain evidence="2 3">TB5</strain>
    </source>
</reference>
<keyword evidence="3" id="KW-1185">Reference proteome</keyword>
<organism evidence="2 3">
    <name type="scientific">Anaeromicropila herbilytica</name>
    <dbReference type="NCBI Taxonomy" id="2785025"/>
    <lineage>
        <taxon>Bacteria</taxon>
        <taxon>Bacillati</taxon>
        <taxon>Bacillota</taxon>
        <taxon>Clostridia</taxon>
        <taxon>Lachnospirales</taxon>
        <taxon>Lachnospiraceae</taxon>
        <taxon>Anaeromicropila</taxon>
    </lineage>
</organism>
<accession>A0A7R7ID98</accession>
<dbReference type="EMBL" id="AP024169">
    <property type="protein sequence ID" value="BCN30696.1"/>
    <property type="molecule type" value="Genomic_DNA"/>
</dbReference>
<keyword evidence="1" id="KW-0812">Transmembrane</keyword>
<feature type="transmembrane region" description="Helical" evidence="1">
    <location>
        <begin position="30"/>
        <end position="47"/>
    </location>
</feature>
<keyword evidence="1" id="KW-0472">Membrane</keyword>
<protein>
    <submittedName>
        <fullName evidence="2">Uncharacterized protein</fullName>
    </submittedName>
</protein>
<feature type="transmembrane region" description="Helical" evidence="1">
    <location>
        <begin position="54"/>
        <end position="71"/>
    </location>
</feature>
<dbReference type="RefSeq" id="WP_271715896.1">
    <property type="nucleotide sequence ID" value="NZ_AP024169.1"/>
</dbReference>
<feature type="transmembrane region" description="Helical" evidence="1">
    <location>
        <begin position="7"/>
        <end position="24"/>
    </location>
</feature>
<name>A0A7R7ID98_9FIRM</name>
<dbReference type="Proteomes" id="UP000595897">
    <property type="component" value="Chromosome"/>
</dbReference>
<evidence type="ECO:0000256" key="1">
    <source>
        <dbReference type="SAM" id="Phobius"/>
    </source>
</evidence>
<dbReference type="AlphaFoldDB" id="A0A7R7ID98"/>
<feature type="transmembrane region" description="Helical" evidence="1">
    <location>
        <begin position="77"/>
        <end position="93"/>
    </location>
</feature>
<evidence type="ECO:0000313" key="3">
    <source>
        <dbReference type="Proteomes" id="UP000595897"/>
    </source>
</evidence>
<dbReference type="KEGG" id="ahb:bsdtb5_19910"/>
<proteinExistence type="predicted"/>
<sequence>MYVNAKRIAFLGLLLAFTVIIVILSGIFEFNTLFLLAAASFLVGVAIRENGLRLGFGFLIASILLSFILAPNKIYCITYTAFAVYIFMVEFSWEKIAKLKSCKNRTVLFWIIKYITFNIMYVLILVLLPSLIYPGKINLMIYLALFFGGQVGILIFDYAYAYFQKELWNKIRKNLPM</sequence>
<keyword evidence="1" id="KW-1133">Transmembrane helix</keyword>
<feature type="transmembrane region" description="Helical" evidence="1">
    <location>
        <begin position="139"/>
        <end position="163"/>
    </location>
</feature>
<gene>
    <name evidence="2" type="ORF">bsdtb5_19910</name>
</gene>